<dbReference type="Pfam" id="PF07561">
    <property type="entry name" value="DUF1540"/>
    <property type="match status" value="2"/>
</dbReference>
<gene>
    <name evidence="2" type="ORF">RRG08_022441</name>
</gene>
<feature type="domain" description="DUF1540" evidence="1">
    <location>
        <begin position="57"/>
        <end position="74"/>
    </location>
</feature>
<proteinExistence type="predicted"/>
<feature type="domain" description="DUF1540" evidence="1">
    <location>
        <begin position="110"/>
        <end position="127"/>
    </location>
</feature>
<dbReference type="AlphaFoldDB" id="A0AAE0Z1T8"/>
<sequence length="167" mass="18820">MQVSTCSVSLCDYHQTVSRCGYHALSHYATIIRLYRDAGIMLCLTMRLSSDCIAMRVSCSVSLCDYHQTVSRCGYHALSHYATIIRLYRDAGIMLCLTMRLSSDCIAMRVSCSVSLCDYHQTVSRCGYHALSHYASIIRLCIAMRVSCSVSLCDYHQTLYRHAGIML</sequence>
<organism evidence="2 3">
    <name type="scientific">Elysia crispata</name>
    <name type="common">lettuce slug</name>
    <dbReference type="NCBI Taxonomy" id="231223"/>
    <lineage>
        <taxon>Eukaryota</taxon>
        <taxon>Metazoa</taxon>
        <taxon>Spiralia</taxon>
        <taxon>Lophotrochozoa</taxon>
        <taxon>Mollusca</taxon>
        <taxon>Gastropoda</taxon>
        <taxon>Heterobranchia</taxon>
        <taxon>Euthyneura</taxon>
        <taxon>Panpulmonata</taxon>
        <taxon>Sacoglossa</taxon>
        <taxon>Placobranchoidea</taxon>
        <taxon>Plakobranchidae</taxon>
        <taxon>Elysia</taxon>
    </lineage>
</organism>
<dbReference type="Proteomes" id="UP001283361">
    <property type="component" value="Unassembled WGS sequence"/>
</dbReference>
<comment type="caution">
    <text evidence="2">The sequence shown here is derived from an EMBL/GenBank/DDBJ whole genome shotgun (WGS) entry which is preliminary data.</text>
</comment>
<evidence type="ECO:0000313" key="2">
    <source>
        <dbReference type="EMBL" id="KAK3761035.1"/>
    </source>
</evidence>
<evidence type="ECO:0000313" key="3">
    <source>
        <dbReference type="Proteomes" id="UP001283361"/>
    </source>
</evidence>
<evidence type="ECO:0000259" key="1">
    <source>
        <dbReference type="Pfam" id="PF07561"/>
    </source>
</evidence>
<name>A0AAE0Z1T8_9GAST</name>
<reference evidence="2" key="1">
    <citation type="journal article" date="2023" name="G3 (Bethesda)">
        <title>A reference genome for the long-term kleptoplast-retaining sea slug Elysia crispata morphotype clarki.</title>
        <authorList>
            <person name="Eastman K.E."/>
            <person name="Pendleton A.L."/>
            <person name="Shaikh M.A."/>
            <person name="Suttiyut T."/>
            <person name="Ogas R."/>
            <person name="Tomko P."/>
            <person name="Gavelis G."/>
            <person name="Widhalm J.R."/>
            <person name="Wisecaver J.H."/>
        </authorList>
    </citation>
    <scope>NUCLEOTIDE SEQUENCE</scope>
    <source>
        <strain evidence="2">ECLA1</strain>
    </source>
</reference>
<protein>
    <recommendedName>
        <fullName evidence="1">DUF1540 domain-containing protein</fullName>
    </recommendedName>
</protein>
<accession>A0AAE0Z1T8</accession>
<dbReference type="InterPro" id="IPR011437">
    <property type="entry name" value="DUF1540"/>
</dbReference>
<dbReference type="EMBL" id="JAWDGP010004927">
    <property type="protein sequence ID" value="KAK3761035.1"/>
    <property type="molecule type" value="Genomic_DNA"/>
</dbReference>
<keyword evidence="3" id="KW-1185">Reference proteome</keyword>